<dbReference type="SUPFAM" id="SSF54523">
    <property type="entry name" value="Pili subunits"/>
    <property type="match status" value="1"/>
</dbReference>
<organism evidence="2 3">
    <name type="scientific">Halopseudomonas phragmitis</name>
    <dbReference type="NCBI Taxonomy" id="1931241"/>
    <lineage>
        <taxon>Bacteria</taxon>
        <taxon>Pseudomonadati</taxon>
        <taxon>Pseudomonadota</taxon>
        <taxon>Gammaproteobacteria</taxon>
        <taxon>Pseudomonadales</taxon>
        <taxon>Pseudomonadaceae</taxon>
        <taxon>Halopseudomonas</taxon>
    </lineage>
</organism>
<dbReference type="PRINTS" id="PR00813">
    <property type="entry name" value="BCTERIALGSPG"/>
</dbReference>
<name>A0A1V0B6G6_9GAMM</name>
<sequence>MNRRRGSGFTLIELVVTLAILALLAGMAAPLAETLVRRDKERELKRALYEMRDAIDRYKLYADAGYIDKPAGSSGYPPNLTVLVEGVRDKRSARGEAFYFLRRIPRDPFAAELDVQRHWGLRASTSSVEDPREGDDVFDVYSLARGVGLNGIAYREW</sequence>
<dbReference type="Gene3D" id="3.30.700.10">
    <property type="entry name" value="Glycoprotein, Type 4 Pilin"/>
    <property type="match status" value="1"/>
</dbReference>
<dbReference type="GO" id="GO:0015627">
    <property type="term" value="C:type II protein secretion system complex"/>
    <property type="evidence" value="ECO:0007669"/>
    <property type="project" value="InterPro"/>
</dbReference>
<keyword evidence="1" id="KW-0488">Methylation</keyword>
<gene>
    <name evidence="2" type="ORF">BVH74_12475</name>
</gene>
<dbReference type="EMBL" id="CP020100">
    <property type="protein sequence ID" value="AQZ95515.1"/>
    <property type="molecule type" value="Genomic_DNA"/>
</dbReference>
<keyword evidence="3" id="KW-1185">Reference proteome</keyword>
<dbReference type="Pfam" id="PF07963">
    <property type="entry name" value="N_methyl"/>
    <property type="match status" value="1"/>
</dbReference>
<dbReference type="RefSeq" id="WP_080050383.1">
    <property type="nucleotide sequence ID" value="NZ_CP020100.1"/>
</dbReference>
<dbReference type="GO" id="GO:0015628">
    <property type="term" value="P:protein secretion by the type II secretion system"/>
    <property type="evidence" value="ECO:0007669"/>
    <property type="project" value="InterPro"/>
</dbReference>
<dbReference type="InterPro" id="IPR012902">
    <property type="entry name" value="N_methyl_site"/>
</dbReference>
<dbReference type="AlphaFoldDB" id="A0A1V0B6G6"/>
<dbReference type="KEGG" id="ppha:BVH74_12475"/>
<evidence type="ECO:0000313" key="2">
    <source>
        <dbReference type="EMBL" id="AQZ95515.1"/>
    </source>
</evidence>
<accession>A0A1V0B6G6</accession>
<evidence type="ECO:0000256" key="1">
    <source>
        <dbReference type="ARBA" id="ARBA00022481"/>
    </source>
</evidence>
<protein>
    <submittedName>
        <fullName evidence="2">General secretion pathway protein GspG</fullName>
    </submittedName>
</protein>
<dbReference type="NCBIfam" id="TIGR02532">
    <property type="entry name" value="IV_pilin_GFxxxE"/>
    <property type="match status" value="1"/>
</dbReference>
<dbReference type="InterPro" id="IPR000983">
    <property type="entry name" value="Bac_GSPG_pilin"/>
</dbReference>
<evidence type="ECO:0000313" key="3">
    <source>
        <dbReference type="Proteomes" id="UP000243488"/>
    </source>
</evidence>
<reference evidence="2 3" key="1">
    <citation type="submission" date="2017-03" db="EMBL/GenBank/DDBJ databases">
        <title>Complete genome sequence of the novel DNRA strain Pseudomonas sp. S-6-2 isolated from Chinese polluted river sediment. Journal of Biotechnology.</title>
        <authorList>
            <person name="Li J."/>
            <person name="Xiang F."/>
            <person name="Wang L."/>
            <person name="Xi L."/>
            <person name="Liu J."/>
        </authorList>
    </citation>
    <scope>NUCLEOTIDE SEQUENCE [LARGE SCALE GENOMIC DNA]</scope>
    <source>
        <strain evidence="2 3">S-6-2</strain>
    </source>
</reference>
<dbReference type="PROSITE" id="PS00409">
    <property type="entry name" value="PROKAR_NTER_METHYL"/>
    <property type="match status" value="1"/>
</dbReference>
<proteinExistence type="predicted"/>
<dbReference type="Proteomes" id="UP000243488">
    <property type="component" value="Chromosome"/>
</dbReference>
<dbReference type="InterPro" id="IPR045584">
    <property type="entry name" value="Pilin-like"/>
</dbReference>
<dbReference type="STRING" id="1931241.BVH74_12475"/>